<dbReference type="Proteomes" id="UP001595818">
    <property type="component" value="Unassembled WGS sequence"/>
</dbReference>
<dbReference type="EMBL" id="JBHSJJ010000010">
    <property type="protein sequence ID" value="MFC4873486.1"/>
    <property type="molecule type" value="Genomic_DNA"/>
</dbReference>
<dbReference type="Gene3D" id="3.40.50.300">
    <property type="entry name" value="P-loop containing nucleotide triphosphate hydrolases"/>
    <property type="match status" value="1"/>
</dbReference>
<dbReference type="SUPFAM" id="SSF52540">
    <property type="entry name" value="P-loop containing nucleoside triphosphate hydrolases"/>
    <property type="match status" value="1"/>
</dbReference>
<gene>
    <name evidence="6" type="ORF">ACFPFU_17420</name>
</gene>
<evidence type="ECO:0000259" key="5">
    <source>
        <dbReference type="PROSITE" id="PS50893"/>
    </source>
</evidence>
<protein>
    <submittedName>
        <fullName evidence="6">ATP-binding cassette domain-containing protein</fullName>
    </submittedName>
</protein>
<dbReference type="PROSITE" id="PS50893">
    <property type="entry name" value="ABC_TRANSPORTER_2"/>
    <property type="match status" value="1"/>
</dbReference>
<feature type="coiled-coil region" evidence="4">
    <location>
        <begin position="54"/>
        <end position="95"/>
    </location>
</feature>
<dbReference type="RefSeq" id="WP_377066387.1">
    <property type="nucleotide sequence ID" value="NZ_JBHSJJ010000010.1"/>
</dbReference>
<evidence type="ECO:0000313" key="7">
    <source>
        <dbReference type="Proteomes" id="UP001595818"/>
    </source>
</evidence>
<feature type="domain" description="ABC transporter" evidence="5">
    <location>
        <begin position="170"/>
        <end position="369"/>
    </location>
</feature>
<keyword evidence="2" id="KW-0547">Nucleotide-binding</keyword>
<dbReference type="PANTHER" id="PTHR19211:SF6">
    <property type="entry name" value="BLL7188 PROTEIN"/>
    <property type="match status" value="1"/>
</dbReference>
<keyword evidence="7" id="KW-1185">Reference proteome</keyword>
<reference evidence="7" key="1">
    <citation type="journal article" date="2019" name="Int. J. Syst. Evol. Microbiol.">
        <title>The Global Catalogue of Microorganisms (GCM) 10K type strain sequencing project: providing services to taxonomists for standard genome sequencing and annotation.</title>
        <authorList>
            <consortium name="The Broad Institute Genomics Platform"/>
            <consortium name="The Broad Institute Genome Sequencing Center for Infectious Disease"/>
            <person name="Wu L."/>
            <person name="Ma J."/>
        </authorList>
    </citation>
    <scope>NUCLEOTIDE SEQUENCE [LARGE SCALE GENOMIC DNA]</scope>
    <source>
        <strain evidence="7">CGMCC 4.7466</strain>
    </source>
</reference>
<evidence type="ECO:0000256" key="1">
    <source>
        <dbReference type="ARBA" id="ARBA00022737"/>
    </source>
</evidence>
<proteinExistence type="predicted"/>
<evidence type="ECO:0000256" key="2">
    <source>
        <dbReference type="ARBA" id="ARBA00022741"/>
    </source>
</evidence>
<evidence type="ECO:0000256" key="3">
    <source>
        <dbReference type="ARBA" id="ARBA00022840"/>
    </source>
</evidence>
<name>A0ABV9T4R6_9BACT</name>
<evidence type="ECO:0000256" key="4">
    <source>
        <dbReference type="SAM" id="Coils"/>
    </source>
</evidence>
<dbReference type="InterPro" id="IPR027417">
    <property type="entry name" value="P-loop_NTPase"/>
</dbReference>
<dbReference type="InterPro" id="IPR050611">
    <property type="entry name" value="ABCF"/>
</dbReference>
<dbReference type="GO" id="GO:0005524">
    <property type="term" value="F:ATP binding"/>
    <property type="evidence" value="ECO:0007669"/>
    <property type="project" value="UniProtKB-KW"/>
</dbReference>
<sequence>MKRLRQIILPTRRFLDELTLVVSHDRELLDRCEVIYELSELGLKKYGGDYIFYEARKEEEMQALRSRIEHAEHSLKKFRLKLRETQQRKAKANARGKKEGRSGSMPKILANARKSHAERSASRLTEVHFDKLKGEQRKLQDLRAREQQAREIRIRLSDSLLHRGKVLFKANLVNFKYEGAGEYLWKTPLDCTIYSGDRVALGGNNGSGKSTFVRLLMGELAPSHGKLEVYTGKILVIDQDYQQIDRSATVLDQAARWNKKGVLDHELKTFLTHCLFEKESWNKQCAVLSGGEMLRLTLCCMALSQEHPDVIILDEPTNNIDLDNLKILEEAVAAYQGTLIAISHDLHFLEKAGVNKTITLHQNTDNNHV</sequence>
<accession>A0ABV9T4R6</accession>
<dbReference type="InterPro" id="IPR003593">
    <property type="entry name" value="AAA+_ATPase"/>
</dbReference>
<keyword evidence="4" id="KW-0175">Coiled coil</keyword>
<organism evidence="6 7">
    <name type="scientific">Negadavirga shengliensis</name>
    <dbReference type="NCBI Taxonomy" id="1389218"/>
    <lineage>
        <taxon>Bacteria</taxon>
        <taxon>Pseudomonadati</taxon>
        <taxon>Bacteroidota</taxon>
        <taxon>Cytophagia</taxon>
        <taxon>Cytophagales</taxon>
        <taxon>Cyclobacteriaceae</taxon>
        <taxon>Negadavirga</taxon>
    </lineage>
</organism>
<dbReference type="Pfam" id="PF00005">
    <property type="entry name" value="ABC_tran"/>
    <property type="match status" value="1"/>
</dbReference>
<evidence type="ECO:0000313" key="6">
    <source>
        <dbReference type="EMBL" id="MFC4873486.1"/>
    </source>
</evidence>
<dbReference type="PANTHER" id="PTHR19211">
    <property type="entry name" value="ATP-BINDING TRANSPORT PROTEIN-RELATED"/>
    <property type="match status" value="1"/>
</dbReference>
<dbReference type="InterPro" id="IPR003439">
    <property type="entry name" value="ABC_transporter-like_ATP-bd"/>
</dbReference>
<keyword evidence="1" id="KW-0677">Repeat</keyword>
<keyword evidence="3 6" id="KW-0067">ATP-binding</keyword>
<comment type="caution">
    <text evidence="6">The sequence shown here is derived from an EMBL/GenBank/DDBJ whole genome shotgun (WGS) entry which is preliminary data.</text>
</comment>
<dbReference type="SMART" id="SM00382">
    <property type="entry name" value="AAA"/>
    <property type="match status" value="1"/>
</dbReference>